<evidence type="ECO:0000256" key="5">
    <source>
        <dbReference type="SAM" id="Phobius"/>
    </source>
</evidence>
<accession>A0A1G1VNZ1</accession>
<dbReference type="GO" id="GO:0006508">
    <property type="term" value="P:proteolysis"/>
    <property type="evidence" value="ECO:0007669"/>
    <property type="project" value="UniProtKB-KW"/>
</dbReference>
<dbReference type="GO" id="GO:0004222">
    <property type="term" value="F:metalloendopeptidase activity"/>
    <property type="evidence" value="ECO:0007669"/>
    <property type="project" value="InterPro"/>
</dbReference>
<feature type="domain" description="Peptidase M10 metallopeptidase" evidence="6">
    <location>
        <begin position="187"/>
        <end position="223"/>
    </location>
</feature>
<evidence type="ECO:0000313" key="7">
    <source>
        <dbReference type="EMBL" id="OGY17100.1"/>
    </source>
</evidence>
<dbReference type="Proteomes" id="UP000179069">
    <property type="component" value="Unassembled WGS sequence"/>
</dbReference>
<dbReference type="EMBL" id="MHCI01000006">
    <property type="protein sequence ID" value="OGY17100.1"/>
    <property type="molecule type" value="Genomic_DNA"/>
</dbReference>
<keyword evidence="5" id="KW-0812">Transmembrane</keyword>
<gene>
    <name evidence="7" type="ORF">A2785_00600</name>
</gene>
<dbReference type="AlphaFoldDB" id="A0A1G1VNZ1"/>
<evidence type="ECO:0000256" key="1">
    <source>
        <dbReference type="ARBA" id="ARBA00022670"/>
    </source>
</evidence>
<evidence type="ECO:0000256" key="4">
    <source>
        <dbReference type="ARBA" id="ARBA00022833"/>
    </source>
</evidence>
<proteinExistence type="predicted"/>
<comment type="caution">
    <text evidence="7">The sequence shown here is derived from an EMBL/GenBank/DDBJ whole genome shotgun (WGS) entry which is preliminary data.</text>
</comment>
<dbReference type="Pfam" id="PF00413">
    <property type="entry name" value="Peptidase_M10"/>
    <property type="match status" value="1"/>
</dbReference>
<organism evidence="7 8">
    <name type="scientific">Candidatus Chisholmbacteria bacterium RIFCSPHIGHO2_01_FULL_49_18</name>
    <dbReference type="NCBI Taxonomy" id="1797590"/>
    <lineage>
        <taxon>Bacteria</taxon>
        <taxon>Candidatus Chisholmiibacteriota</taxon>
    </lineage>
</organism>
<keyword evidence="1" id="KW-0645">Protease</keyword>
<keyword evidence="2" id="KW-0479">Metal-binding</keyword>
<sequence>MSKYFTFFFALVVLVYVFLLYCFRIADSGNSINQTYRSFFLRSPISRIAFFLDRPGDARFELFSPGDSLSVEIDYQTGREPDPRVGEWMERIAAQTLHKKVRITLAKEGGIPNNSAFSDRELRKLARDTRDRELAKNRAYVHIIYISKSRDFPSNTGLVLTDKDLFIFSDGIDELTDSRNARSLIEESTIAHEFGHLLGLEHASSDDCVMSERVEVYQQGKLQFESLPTEFCEESLRELEVIRRESIAH</sequence>
<keyword evidence="3" id="KW-0378">Hydrolase</keyword>
<keyword evidence="4" id="KW-0862">Zinc</keyword>
<keyword evidence="5" id="KW-1133">Transmembrane helix</keyword>
<dbReference type="Gene3D" id="3.40.390.10">
    <property type="entry name" value="Collagenase (Catalytic Domain)"/>
    <property type="match status" value="1"/>
</dbReference>
<dbReference type="GO" id="GO:0008270">
    <property type="term" value="F:zinc ion binding"/>
    <property type="evidence" value="ECO:0007669"/>
    <property type="project" value="InterPro"/>
</dbReference>
<feature type="transmembrane region" description="Helical" evidence="5">
    <location>
        <begin position="6"/>
        <end position="23"/>
    </location>
</feature>
<reference evidence="7 8" key="1">
    <citation type="journal article" date="2016" name="Nat. Commun.">
        <title>Thousands of microbial genomes shed light on interconnected biogeochemical processes in an aquifer system.</title>
        <authorList>
            <person name="Anantharaman K."/>
            <person name="Brown C.T."/>
            <person name="Hug L.A."/>
            <person name="Sharon I."/>
            <person name="Castelle C.J."/>
            <person name="Probst A.J."/>
            <person name="Thomas B.C."/>
            <person name="Singh A."/>
            <person name="Wilkins M.J."/>
            <person name="Karaoz U."/>
            <person name="Brodie E.L."/>
            <person name="Williams K.H."/>
            <person name="Hubbard S.S."/>
            <person name="Banfield J.F."/>
        </authorList>
    </citation>
    <scope>NUCLEOTIDE SEQUENCE [LARGE SCALE GENOMIC DNA]</scope>
</reference>
<evidence type="ECO:0000256" key="3">
    <source>
        <dbReference type="ARBA" id="ARBA00022801"/>
    </source>
</evidence>
<dbReference type="GO" id="GO:0031012">
    <property type="term" value="C:extracellular matrix"/>
    <property type="evidence" value="ECO:0007669"/>
    <property type="project" value="InterPro"/>
</dbReference>
<evidence type="ECO:0000256" key="2">
    <source>
        <dbReference type="ARBA" id="ARBA00022723"/>
    </source>
</evidence>
<name>A0A1G1VNZ1_9BACT</name>
<dbReference type="InterPro" id="IPR024079">
    <property type="entry name" value="MetalloPept_cat_dom_sf"/>
</dbReference>
<keyword evidence="5" id="KW-0472">Membrane</keyword>
<evidence type="ECO:0000259" key="6">
    <source>
        <dbReference type="Pfam" id="PF00413"/>
    </source>
</evidence>
<protein>
    <recommendedName>
        <fullName evidence="6">Peptidase M10 metallopeptidase domain-containing protein</fullName>
    </recommendedName>
</protein>
<dbReference type="InterPro" id="IPR001818">
    <property type="entry name" value="Pept_M10_metallopeptidase"/>
</dbReference>
<dbReference type="SUPFAM" id="SSF55486">
    <property type="entry name" value="Metalloproteases ('zincins'), catalytic domain"/>
    <property type="match status" value="1"/>
</dbReference>
<evidence type="ECO:0000313" key="8">
    <source>
        <dbReference type="Proteomes" id="UP000179069"/>
    </source>
</evidence>